<feature type="region of interest" description="Disordered" evidence="1">
    <location>
        <begin position="66"/>
        <end position="90"/>
    </location>
</feature>
<proteinExistence type="predicted"/>
<dbReference type="OrthoDB" id="2147978at2759"/>
<evidence type="ECO:0000313" key="3">
    <source>
        <dbReference type="Proteomes" id="UP001141806"/>
    </source>
</evidence>
<comment type="caution">
    <text evidence="2">The sequence shown here is derived from an EMBL/GenBank/DDBJ whole genome shotgun (WGS) entry which is preliminary data.</text>
</comment>
<organism evidence="2 3">
    <name type="scientific">Protea cynaroides</name>
    <dbReference type="NCBI Taxonomy" id="273540"/>
    <lineage>
        <taxon>Eukaryota</taxon>
        <taxon>Viridiplantae</taxon>
        <taxon>Streptophyta</taxon>
        <taxon>Embryophyta</taxon>
        <taxon>Tracheophyta</taxon>
        <taxon>Spermatophyta</taxon>
        <taxon>Magnoliopsida</taxon>
        <taxon>Proteales</taxon>
        <taxon>Proteaceae</taxon>
        <taxon>Protea</taxon>
    </lineage>
</organism>
<dbReference type="PANTHER" id="PTHR40637:SF1">
    <property type="entry name" value="ESSS SUBUNIT OF NADH:UBIQUINONE OXIDOREDUCTASE (COMPLEX I) PROTEIN"/>
    <property type="match status" value="1"/>
</dbReference>
<keyword evidence="3" id="KW-1185">Reference proteome</keyword>
<gene>
    <name evidence="2" type="ORF">NE237_016037</name>
</gene>
<dbReference type="EMBL" id="JAMYWD010000006">
    <property type="protein sequence ID" value="KAJ4969336.1"/>
    <property type="molecule type" value="Genomic_DNA"/>
</dbReference>
<dbReference type="Proteomes" id="UP001141806">
    <property type="component" value="Unassembled WGS sequence"/>
</dbReference>
<protein>
    <submittedName>
        <fullName evidence="2">Uncharacterized protein</fullName>
    </submittedName>
</protein>
<accession>A0A9Q0KFF7</accession>
<dbReference type="AlphaFoldDB" id="A0A9Q0KFF7"/>
<dbReference type="PANTHER" id="PTHR40637">
    <property type="entry name" value="ESSS SUBUNIT OF NADH:UBIQUINONE OXIDOREDUCTASE (COMPLEX I) PROTEIN"/>
    <property type="match status" value="1"/>
</dbReference>
<name>A0A9Q0KFF7_9MAGN</name>
<evidence type="ECO:0000313" key="2">
    <source>
        <dbReference type="EMBL" id="KAJ4969336.1"/>
    </source>
</evidence>
<evidence type="ECO:0000256" key="1">
    <source>
        <dbReference type="SAM" id="MobiDB-lite"/>
    </source>
</evidence>
<reference evidence="2" key="1">
    <citation type="journal article" date="2023" name="Plant J.">
        <title>The genome of the king protea, Protea cynaroides.</title>
        <authorList>
            <person name="Chang J."/>
            <person name="Duong T.A."/>
            <person name="Schoeman C."/>
            <person name="Ma X."/>
            <person name="Roodt D."/>
            <person name="Barker N."/>
            <person name="Li Z."/>
            <person name="Van de Peer Y."/>
            <person name="Mizrachi E."/>
        </authorList>
    </citation>
    <scope>NUCLEOTIDE SEQUENCE</scope>
    <source>
        <tissue evidence="2">Young leaves</tissue>
    </source>
</reference>
<sequence length="119" mass="13648">MKAKIAKEKMKAEIVEVKMKAEIAKEKTKVEIEMESLEFLEIVEFQSRELLDTGFPAAAGTLRSPLISSMRKRGGGEGLSRWTSPGHQDRPNSYIFNRIPLPPGHFRKLEDINYFCFFQ</sequence>